<protein>
    <submittedName>
        <fullName evidence="2">Uncharacterized protein</fullName>
    </submittedName>
</protein>
<dbReference type="PROSITE" id="PS51318">
    <property type="entry name" value="TAT"/>
    <property type="match status" value="1"/>
</dbReference>
<dbReference type="InterPro" id="IPR006311">
    <property type="entry name" value="TAT_signal"/>
</dbReference>
<feature type="compositionally biased region" description="Basic and acidic residues" evidence="1">
    <location>
        <begin position="313"/>
        <end position="325"/>
    </location>
</feature>
<dbReference type="AlphaFoldDB" id="A0A0K2AKD3"/>
<feature type="compositionally biased region" description="Polar residues" evidence="1">
    <location>
        <begin position="290"/>
        <end position="300"/>
    </location>
</feature>
<reference evidence="3" key="1">
    <citation type="journal article" date="2015" name="J. Biotechnol.">
        <title>Complete genome sequence of Streptomyces ambofaciens ATCC 23877, the spiramycin producer.</title>
        <authorList>
            <person name="Thibessard A."/>
            <person name="Haas D."/>
            <person name="Gerbaud C."/>
            <person name="Aigle B."/>
            <person name="Lautru S."/>
            <person name="Pernodet J.L."/>
            <person name="Leblond P."/>
        </authorList>
    </citation>
    <scope>NUCLEOTIDE SEQUENCE [LARGE SCALE GENOMIC DNA]</scope>
    <source>
        <strain evidence="3">ATCC 23877 / 3486 / DSM 40053 / JCM 4204 / NBRC 12836 / NRRL B-2516</strain>
    </source>
</reference>
<organism evidence="2 3">
    <name type="scientific">Streptomyces ambofaciens (strain ATCC 23877 / 3486 / DSM 40053 / JCM 4204 / NBRC 12836 / NRRL B-2516)</name>
    <dbReference type="NCBI Taxonomy" id="278992"/>
    <lineage>
        <taxon>Bacteria</taxon>
        <taxon>Bacillati</taxon>
        <taxon>Actinomycetota</taxon>
        <taxon>Actinomycetes</taxon>
        <taxon>Kitasatosporales</taxon>
        <taxon>Streptomycetaceae</taxon>
        <taxon>Streptomyces</taxon>
    </lineage>
</organism>
<feature type="region of interest" description="Disordered" evidence="1">
    <location>
        <begin position="42"/>
        <end position="138"/>
    </location>
</feature>
<feature type="compositionally biased region" description="Low complexity" evidence="1">
    <location>
        <begin position="88"/>
        <end position="104"/>
    </location>
</feature>
<dbReference type="Proteomes" id="UP000061018">
    <property type="component" value="Chromosome"/>
</dbReference>
<accession>A0A0K2AKD3</accession>
<proteinExistence type="predicted"/>
<evidence type="ECO:0000256" key="1">
    <source>
        <dbReference type="SAM" id="MobiDB-lite"/>
    </source>
</evidence>
<feature type="compositionally biased region" description="Basic and acidic residues" evidence="1">
    <location>
        <begin position="338"/>
        <end position="367"/>
    </location>
</feature>
<gene>
    <name evidence="2" type="ORF">SAM23877_0471</name>
</gene>
<sequence>MRGNSTAPSVSGTIMARISRRHLLRMAGASVVAATLALPVGTAAAAAEPRSLPGGSAAAPRSTDPPPSPSSTPSEPDDPTTPPPPDTTTPSEPSEPTEPTGPDSATPGETTENSPPPDTDATDGRTSAPPPEQEAGIDEASTNLEQVREHVPEELRSTVDRLITLISTVQSPETSPQDRQGVIESTEHLTTALAAINDPQTPPELRKELTSVVKQVTSTLGTVSDPDAPAEERSMLILVVRRSTSTLPLICAPGTPQELRAKMIAGMKEGAFAAEHSAGGESAHSPDRSGASSQETTVEQTLARKSGSDQITQDERTPPEERERLVTVTQQVSALLKKISDPETSSEERSEATKELDDRTARMKDQQEQSASAQDRPEESLGKAAAVCTSAIFESTSESALARGLERLVPPEWEGEGVKDFWKAQEKTDDKLEVLAQLRNNENTRGPFEVVPLITELAELVPHDELFGSLGGSALSCKQTATYLEEKFGVTVGTWLT</sequence>
<dbReference type="KEGG" id="samb:SAM23877_0471"/>
<feature type="region of interest" description="Disordered" evidence="1">
    <location>
        <begin position="274"/>
        <end position="382"/>
    </location>
</feature>
<evidence type="ECO:0000313" key="2">
    <source>
        <dbReference type="EMBL" id="AKZ53520.1"/>
    </source>
</evidence>
<evidence type="ECO:0000313" key="3">
    <source>
        <dbReference type="Proteomes" id="UP000061018"/>
    </source>
</evidence>
<dbReference type="EMBL" id="CP012382">
    <property type="protein sequence ID" value="AKZ53520.1"/>
    <property type="molecule type" value="Genomic_DNA"/>
</dbReference>
<name>A0A0K2AKD3_STRA7</name>